<reference evidence="1" key="2">
    <citation type="submission" date="2025-09" db="UniProtKB">
        <authorList>
            <consortium name="Ensembl"/>
        </authorList>
    </citation>
    <scope>IDENTIFICATION</scope>
</reference>
<dbReference type="Proteomes" id="UP000261360">
    <property type="component" value="Unplaced"/>
</dbReference>
<sequence>DGSCRVCAAVLRAEATSCPAASEIPALKVSNIHPLQILSPRFHQPVHDFFHISFRHRNYKVISASPRQALGFTERVTRCGKQPSHGYIKNFITIKNVFYVNTGGPSTNYLC</sequence>
<protein>
    <submittedName>
        <fullName evidence="1">Uncharacterized protein</fullName>
    </submittedName>
</protein>
<name>A0A3B4YW61_SERLL</name>
<evidence type="ECO:0000313" key="2">
    <source>
        <dbReference type="Proteomes" id="UP000261360"/>
    </source>
</evidence>
<organism evidence="1 2">
    <name type="scientific">Seriola lalandi dorsalis</name>
    <dbReference type="NCBI Taxonomy" id="1841481"/>
    <lineage>
        <taxon>Eukaryota</taxon>
        <taxon>Metazoa</taxon>
        <taxon>Chordata</taxon>
        <taxon>Craniata</taxon>
        <taxon>Vertebrata</taxon>
        <taxon>Euteleostomi</taxon>
        <taxon>Actinopterygii</taxon>
        <taxon>Neopterygii</taxon>
        <taxon>Teleostei</taxon>
        <taxon>Neoteleostei</taxon>
        <taxon>Acanthomorphata</taxon>
        <taxon>Carangaria</taxon>
        <taxon>Carangiformes</taxon>
        <taxon>Carangidae</taxon>
        <taxon>Seriola</taxon>
    </lineage>
</organism>
<proteinExistence type="predicted"/>
<dbReference type="Ensembl" id="ENSSLDT00000033545.1">
    <property type="protein sequence ID" value="ENSSLDP00000032623.1"/>
    <property type="gene ID" value="ENSSLDG00000025028.1"/>
</dbReference>
<accession>A0A3B4YW61</accession>
<dbReference type="AlphaFoldDB" id="A0A3B4YW61"/>
<reference evidence="1" key="1">
    <citation type="submission" date="2025-08" db="UniProtKB">
        <authorList>
            <consortium name="Ensembl"/>
        </authorList>
    </citation>
    <scope>IDENTIFICATION</scope>
</reference>
<keyword evidence="2" id="KW-1185">Reference proteome</keyword>
<evidence type="ECO:0000313" key="1">
    <source>
        <dbReference type="Ensembl" id="ENSSLDP00000032623.1"/>
    </source>
</evidence>